<dbReference type="EMBL" id="CP075371">
    <property type="protein sequence ID" value="QVT80299.1"/>
    <property type="molecule type" value="Genomic_DNA"/>
</dbReference>
<evidence type="ECO:0000256" key="1">
    <source>
        <dbReference type="SAM" id="Phobius"/>
    </source>
</evidence>
<dbReference type="InterPro" id="IPR005325">
    <property type="entry name" value="DUF308_memb"/>
</dbReference>
<evidence type="ECO:0000313" key="2">
    <source>
        <dbReference type="EMBL" id="QVT80299.1"/>
    </source>
</evidence>
<feature type="transmembrane region" description="Helical" evidence="1">
    <location>
        <begin position="146"/>
        <end position="171"/>
    </location>
</feature>
<dbReference type="PANTHER" id="PTHR34989">
    <property type="entry name" value="PROTEIN HDED"/>
    <property type="match status" value="1"/>
</dbReference>
<organism evidence="2 3">
    <name type="scientific">Nocardioides aquaticus</name>
    <dbReference type="NCBI Taxonomy" id="160826"/>
    <lineage>
        <taxon>Bacteria</taxon>
        <taxon>Bacillati</taxon>
        <taxon>Actinomycetota</taxon>
        <taxon>Actinomycetes</taxon>
        <taxon>Propionibacteriales</taxon>
        <taxon>Nocardioidaceae</taxon>
        <taxon>Nocardioides</taxon>
    </lineage>
</organism>
<protein>
    <recommendedName>
        <fullName evidence="4">HdeD family acid-resistance protein</fullName>
    </recommendedName>
</protein>
<keyword evidence="1" id="KW-0812">Transmembrane</keyword>
<feature type="transmembrane region" description="Helical" evidence="1">
    <location>
        <begin position="36"/>
        <end position="54"/>
    </location>
</feature>
<gene>
    <name evidence="2" type="ORF">ENKNEFLB_02694</name>
</gene>
<name>A0ABX8EJ53_9ACTN</name>
<keyword evidence="3" id="KW-1185">Reference proteome</keyword>
<dbReference type="InterPro" id="IPR052712">
    <property type="entry name" value="Acid_resist_chaperone_HdeD"/>
</dbReference>
<sequence>MSKDWYTLSPTGLLARGVLGIAFGVMVMVWPITSGLAFVMLWGFWVLVDSLGSLGQTLRSDTTGRMWLGLLGLFGLVAAFLAIVTPAMTAVAATWAVGLWLLLRGGVELAGAFGAAGDTSRWLLVLSGVLSMLVGVLLVTNPGRSAIALAFWFGVSMVLWGAAHLGLALLVRRHRSVPASGSTAGDAALR</sequence>
<feature type="transmembrane region" description="Helical" evidence="1">
    <location>
        <begin position="12"/>
        <end position="30"/>
    </location>
</feature>
<accession>A0ABX8EJ53</accession>
<proteinExistence type="predicted"/>
<feature type="transmembrane region" description="Helical" evidence="1">
    <location>
        <begin position="90"/>
        <end position="110"/>
    </location>
</feature>
<feature type="transmembrane region" description="Helical" evidence="1">
    <location>
        <begin position="122"/>
        <end position="140"/>
    </location>
</feature>
<dbReference type="Proteomes" id="UP000679307">
    <property type="component" value="Chromosome"/>
</dbReference>
<evidence type="ECO:0000313" key="3">
    <source>
        <dbReference type="Proteomes" id="UP000679307"/>
    </source>
</evidence>
<reference evidence="2 3" key="1">
    <citation type="submission" date="2021-05" db="EMBL/GenBank/DDBJ databases">
        <title>Complete genome of Nocardioides aquaticus KCTC 9944T isolated from meromictic and hypersaline Ekho Lake, Antarctica.</title>
        <authorList>
            <person name="Hwang K."/>
            <person name="Kim K.M."/>
            <person name="Choe H."/>
        </authorList>
    </citation>
    <scope>NUCLEOTIDE SEQUENCE [LARGE SCALE GENOMIC DNA]</scope>
    <source>
        <strain evidence="2 3">KCTC 9944</strain>
    </source>
</reference>
<dbReference type="Pfam" id="PF03729">
    <property type="entry name" value="DUF308"/>
    <property type="match status" value="1"/>
</dbReference>
<evidence type="ECO:0008006" key="4">
    <source>
        <dbReference type="Google" id="ProtNLM"/>
    </source>
</evidence>
<keyword evidence="1" id="KW-0472">Membrane</keyword>
<keyword evidence="1" id="KW-1133">Transmembrane helix</keyword>
<feature type="transmembrane region" description="Helical" evidence="1">
    <location>
        <begin position="66"/>
        <end position="84"/>
    </location>
</feature>
<dbReference type="PANTHER" id="PTHR34989:SF1">
    <property type="entry name" value="PROTEIN HDED"/>
    <property type="match status" value="1"/>
</dbReference>
<dbReference type="RefSeq" id="WP_214055872.1">
    <property type="nucleotide sequence ID" value="NZ_BAAAHS010000128.1"/>
</dbReference>